<keyword evidence="2" id="KW-1185">Reference proteome</keyword>
<dbReference type="AlphaFoldDB" id="A0AAV0U2R4"/>
<accession>A0AAV0U2R4</accession>
<dbReference type="Proteomes" id="UP001162031">
    <property type="component" value="Unassembled WGS sequence"/>
</dbReference>
<dbReference type="EMBL" id="CANTFL010000978">
    <property type="protein sequence ID" value="CAI5729108.1"/>
    <property type="molecule type" value="Genomic_DNA"/>
</dbReference>
<proteinExistence type="predicted"/>
<organism evidence="1 2">
    <name type="scientific">Hyaloperonospora brassicae</name>
    <name type="common">Brassica downy mildew</name>
    <name type="synonym">Peronospora brassicae</name>
    <dbReference type="NCBI Taxonomy" id="162125"/>
    <lineage>
        <taxon>Eukaryota</taxon>
        <taxon>Sar</taxon>
        <taxon>Stramenopiles</taxon>
        <taxon>Oomycota</taxon>
        <taxon>Peronosporomycetes</taxon>
        <taxon>Peronosporales</taxon>
        <taxon>Peronosporaceae</taxon>
        <taxon>Hyaloperonospora</taxon>
    </lineage>
</organism>
<sequence length="337" mass="38481">MSYLQQLVERHPTHISKAGEDDPSYSIGELKEHIETLVRYRDVDDAHSMLRALAVRKDHAGQLISGACLDARVSSEEFFRLLPISDDLIKVGFEDPAQYQKIYDDLKQWLNYVKVIVAKQRGAAYEMAKAKGRPFVYENFDPISFFVNILMKEGKSENVWAFLEELRRIKAKPTFVQETTLQLLSNHPVVAEKMLQAWADGGLNPVHAARRMPWEQVSLFDYRAEMAPLQEFVNCKRLEQVLKYVALYRVHHTFAIGDVDWTLTKVPRANLRAYLMFLQGHQDVDAGSKELVKSLLALHEPTDSELGLTSQILSKLRAQDTPWSTAMADRPQALPNA</sequence>
<evidence type="ECO:0000313" key="1">
    <source>
        <dbReference type="EMBL" id="CAI5729108.1"/>
    </source>
</evidence>
<gene>
    <name evidence="1" type="ORF">HBR001_LOCUS4482</name>
</gene>
<comment type="caution">
    <text evidence="1">The sequence shown here is derived from an EMBL/GenBank/DDBJ whole genome shotgun (WGS) entry which is preliminary data.</text>
</comment>
<reference evidence="1" key="1">
    <citation type="submission" date="2022-12" db="EMBL/GenBank/DDBJ databases">
        <authorList>
            <person name="Webb A."/>
        </authorList>
    </citation>
    <scope>NUCLEOTIDE SEQUENCE</scope>
    <source>
        <strain evidence="1">Hp1</strain>
    </source>
</reference>
<protein>
    <recommendedName>
        <fullName evidence="3">RXLR phytopathogen effector protein WY-domain domain-containing protein</fullName>
    </recommendedName>
</protein>
<evidence type="ECO:0008006" key="3">
    <source>
        <dbReference type="Google" id="ProtNLM"/>
    </source>
</evidence>
<evidence type="ECO:0000313" key="2">
    <source>
        <dbReference type="Proteomes" id="UP001162031"/>
    </source>
</evidence>
<name>A0AAV0U2R4_HYABA</name>